<feature type="region of interest" description="Disordered" evidence="1">
    <location>
        <begin position="71"/>
        <end position="103"/>
    </location>
</feature>
<accession>A0A4C1ZVQ3</accession>
<gene>
    <name evidence="2" type="ORF">EVAR_100149_1</name>
</gene>
<evidence type="ECO:0000313" key="2">
    <source>
        <dbReference type="EMBL" id="GBP91184.1"/>
    </source>
</evidence>
<dbReference type="AlphaFoldDB" id="A0A4C1ZVQ3"/>
<organism evidence="2 3">
    <name type="scientific">Eumeta variegata</name>
    <name type="common">Bagworm moth</name>
    <name type="synonym">Eumeta japonica</name>
    <dbReference type="NCBI Taxonomy" id="151549"/>
    <lineage>
        <taxon>Eukaryota</taxon>
        <taxon>Metazoa</taxon>
        <taxon>Ecdysozoa</taxon>
        <taxon>Arthropoda</taxon>
        <taxon>Hexapoda</taxon>
        <taxon>Insecta</taxon>
        <taxon>Pterygota</taxon>
        <taxon>Neoptera</taxon>
        <taxon>Endopterygota</taxon>
        <taxon>Lepidoptera</taxon>
        <taxon>Glossata</taxon>
        <taxon>Ditrysia</taxon>
        <taxon>Tineoidea</taxon>
        <taxon>Psychidae</taxon>
        <taxon>Oiketicinae</taxon>
        <taxon>Eumeta</taxon>
    </lineage>
</organism>
<proteinExistence type="predicted"/>
<keyword evidence="3" id="KW-1185">Reference proteome</keyword>
<protein>
    <submittedName>
        <fullName evidence="2">Uncharacterized protein</fullName>
    </submittedName>
</protein>
<reference evidence="2 3" key="1">
    <citation type="journal article" date="2019" name="Commun. Biol.">
        <title>The bagworm genome reveals a unique fibroin gene that provides high tensile strength.</title>
        <authorList>
            <person name="Kono N."/>
            <person name="Nakamura H."/>
            <person name="Ohtoshi R."/>
            <person name="Tomita M."/>
            <person name="Numata K."/>
            <person name="Arakawa K."/>
        </authorList>
    </citation>
    <scope>NUCLEOTIDE SEQUENCE [LARGE SCALE GENOMIC DNA]</scope>
</reference>
<comment type="caution">
    <text evidence="2">The sequence shown here is derived from an EMBL/GenBank/DDBJ whole genome shotgun (WGS) entry which is preliminary data.</text>
</comment>
<dbReference type="Proteomes" id="UP000299102">
    <property type="component" value="Unassembled WGS sequence"/>
</dbReference>
<feature type="compositionally biased region" description="Basic residues" evidence="1">
    <location>
        <begin position="85"/>
        <end position="103"/>
    </location>
</feature>
<name>A0A4C1ZVQ3_EUMVA</name>
<dbReference type="EMBL" id="BGZK01002149">
    <property type="protein sequence ID" value="GBP91184.1"/>
    <property type="molecule type" value="Genomic_DNA"/>
</dbReference>
<evidence type="ECO:0000256" key="1">
    <source>
        <dbReference type="SAM" id="MobiDB-lite"/>
    </source>
</evidence>
<evidence type="ECO:0000313" key="3">
    <source>
        <dbReference type="Proteomes" id="UP000299102"/>
    </source>
</evidence>
<sequence length="103" mass="12143">MALAVRAAPFELKWNLNKNTWRAGIKITMHIALSFDKIQYSRAGARCARADRPVSAYYRMFIPARPELDFSWQHPRRPRDDCRASRHGKTRAQKRKHMHPTRV</sequence>